<evidence type="ECO:0000313" key="4">
    <source>
        <dbReference type="Proteomes" id="UP000087171"/>
    </source>
</evidence>
<keyword evidence="4" id="KW-1185">Reference proteome</keyword>
<dbReference type="OrthoDB" id="1426709at2759"/>
<organism evidence="4 5">
    <name type="scientific">Cicer arietinum</name>
    <name type="common">Chickpea</name>
    <name type="synonym">Garbanzo</name>
    <dbReference type="NCBI Taxonomy" id="3827"/>
    <lineage>
        <taxon>Eukaryota</taxon>
        <taxon>Viridiplantae</taxon>
        <taxon>Streptophyta</taxon>
        <taxon>Embryophyta</taxon>
        <taxon>Tracheophyta</taxon>
        <taxon>Spermatophyta</taxon>
        <taxon>Magnoliopsida</taxon>
        <taxon>eudicotyledons</taxon>
        <taxon>Gunneridae</taxon>
        <taxon>Pentapetalae</taxon>
        <taxon>rosids</taxon>
        <taxon>fabids</taxon>
        <taxon>Fabales</taxon>
        <taxon>Fabaceae</taxon>
        <taxon>Papilionoideae</taxon>
        <taxon>50 kb inversion clade</taxon>
        <taxon>NPAAA clade</taxon>
        <taxon>Hologalegina</taxon>
        <taxon>IRL clade</taxon>
        <taxon>Cicereae</taxon>
        <taxon>Cicer</taxon>
    </lineage>
</organism>
<dbReference type="GeneID" id="101509348"/>
<dbReference type="PANTHER" id="PTHR31900:SF34">
    <property type="entry name" value="EMB|CAB62440.1-RELATED"/>
    <property type="match status" value="1"/>
</dbReference>
<dbReference type="InterPro" id="IPR032675">
    <property type="entry name" value="LRR_dom_sf"/>
</dbReference>
<dbReference type="SUPFAM" id="SSF52058">
    <property type="entry name" value="L domain-like"/>
    <property type="match status" value="1"/>
</dbReference>
<accession>A0A1S2XIJ2</accession>
<gene>
    <name evidence="5" type="primary">LOC101509348</name>
</gene>
<feature type="domain" description="FBD" evidence="2">
    <location>
        <begin position="417"/>
        <end position="460"/>
    </location>
</feature>
<dbReference type="Proteomes" id="UP000087171">
    <property type="component" value="Chromosome Ca1"/>
</dbReference>
<dbReference type="InterPro" id="IPR055411">
    <property type="entry name" value="LRR_FXL15/At3g58940/PEG3-like"/>
</dbReference>
<evidence type="ECO:0000259" key="2">
    <source>
        <dbReference type="Pfam" id="PF08387"/>
    </source>
</evidence>
<dbReference type="eggNOG" id="ENOG502RRI2">
    <property type="taxonomic scope" value="Eukaryota"/>
</dbReference>
<dbReference type="KEGG" id="cam:101509348"/>
<evidence type="ECO:0000313" key="5">
    <source>
        <dbReference type="RefSeq" id="XP_004488694.1"/>
    </source>
</evidence>
<dbReference type="SUPFAM" id="SSF81383">
    <property type="entry name" value="F-box domain"/>
    <property type="match status" value="1"/>
</dbReference>
<feature type="domain" description="F-box" evidence="1">
    <location>
        <begin position="20"/>
        <end position="57"/>
    </location>
</feature>
<dbReference type="AlphaFoldDB" id="A0A1S2XIJ2"/>
<evidence type="ECO:0000259" key="1">
    <source>
        <dbReference type="Pfam" id="PF00646"/>
    </source>
</evidence>
<protein>
    <submittedName>
        <fullName evidence="5">F-box protein At1g80960-like</fullName>
    </submittedName>
</protein>
<reference evidence="5" key="2">
    <citation type="submission" date="2025-08" db="UniProtKB">
        <authorList>
            <consortium name="RefSeq"/>
        </authorList>
    </citation>
    <scope>IDENTIFICATION</scope>
    <source>
        <tissue evidence="5">Etiolated seedlings</tissue>
    </source>
</reference>
<dbReference type="PaxDb" id="3827-XP_004488694.1"/>
<dbReference type="RefSeq" id="XP_004488694.1">
    <property type="nucleotide sequence ID" value="XM_004488637.2"/>
</dbReference>
<proteinExistence type="predicted"/>
<dbReference type="InterPro" id="IPR006566">
    <property type="entry name" value="FBD"/>
</dbReference>
<dbReference type="Pfam" id="PF24758">
    <property type="entry name" value="LRR_At5g56370"/>
    <property type="match status" value="1"/>
</dbReference>
<dbReference type="Pfam" id="PF08387">
    <property type="entry name" value="FBD"/>
    <property type="match status" value="1"/>
</dbReference>
<dbReference type="InterPro" id="IPR050232">
    <property type="entry name" value="FBL13/AtMIF1-like"/>
</dbReference>
<reference evidence="4" key="1">
    <citation type="journal article" date="2013" name="Nat. Biotechnol.">
        <title>Draft genome sequence of chickpea (Cicer arietinum) provides a resource for trait improvement.</title>
        <authorList>
            <person name="Varshney R.K."/>
            <person name="Song C."/>
            <person name="Saxena R.K."/>
            <person name="Azam S."/>
            <person name="Yu S."/>
            <person name="Sharpe A.G."/>
            <person name="Cannon S."/>
            <person name="Baek J."/>
            <person name="Rosen B.D."/>
            <person name="Tar'an B."/>
            <person name="Millan T."/>
            <person name="Zhang X."/>
            <person name="Ramsay L.D."/>
            <person name="Iwata A."/>
            <person name="Wang Y."/>
            <person name="Nelson W."/>
            <person name="Farmer A.D."/>
            <person name="Gaur P.M."/>
            <person name="Soderlund C."/>
            <person name="Penmetsa R.V."/>
            <person name="Xu C."/>
            <person name="Bharti A.K."/>
            <person name="He W."/>
            <person name="Winter P."/>
            <person name="Zhao S."/>
            <person name="Hane J.K."/>
            <person name="Carrasquilla-Garcia N."/>
            <person name="Condie J.A."/>
            <person name="Upadhyaya H.D."/>
            <person name="Luo M.C."/>
            <person name="Thudi M."/>
            <person name="Gowda C.L."/>
            <person name="Singh N.P."/>
            <person name="Lichtenzveig J."/>
            <person name="Gali K.K."/>
            <person name="Rubio J."/>
            <person name="Nadarajan N."/>
            <person name="Dolezel J."/>
            <person name="Bansal K.C."/>
            <person name="Xu X."/>
            <person name="Edwards D."/>
            <person name="Zhang G."/>
            <person name="Kahl G."/>
            <person name="Gil J."/>
            <person name="Singh K.B."/>
            <person name="Datta S.K."/>
            <person name="Jackson S.A."/>
            <person name="Wang J."/>
            <person name="Cook D.R."/>
        </authorList>
    </citation>
    <scope>NUCLEOTIDE SEQUENCE [LARGE SCALE GENOMIC DNA]</scope>
    <source>
        <strain evidence="4">cv. CDC Frontier</strain>
    </source>
</reference>
<feature type="domain" description="F-box/LRR-repeat protein 15/At3g58940/PEG3-like LRR" evidence="3">
    <location>
        <begin position="196"/>
        <end position="275"/>
    </location>
</feature>
<dbReference type="InterPro" id="IPR036047">
    <property type="entry name" value="F-box-like_dom_sf"/>
</dbReference>
<dbReference type="Gene3D" id="3.80.10.10">
    <property type="entry name" value="Ribonuclease Inhibitor"/>
    <property type="match status" value="1"/>
</dbReference>
<name>A0A1S2XIJ2_CICAR</name>
<evidence type="ECO:0000259" key="3">
    <source>
        <dbReference type="Pfam" id="PF24758"/>
    </source>
</evidence>
<dbReference type="Pfam" id="PF00646">
    <property type="entry name" value="F-box"/>
    <property type="match status" value="1"/>
</dbReference>
<sequence length="513" mass="58875">MREEKLKKVKAIEKDEVDLISDLPDVLVACIISLLPGMEIVRTSVLSHRWKTMWKYSSHLSFDQKQMLKSWIEFYIQNSNSSSRIAMAMRRKIDPKAEELMDTISEAAILIKSIMENHIGPLKSCSIQHLPESCASGDAVEWMKKLLNLGVIKVSMELELRYYLHEITDSDLRKAGRTLDLPFEIFSNFEIIELKNYHFTTIPFPNPSQVLKTLILNNVRIISNNFQGILSHCSSLEDLILDQCKFFEDELKIDSPSLKYVKMYNLNIRKILVFAANVEVIEIDSVICNHKDLVLQPPKLSVLRAYNDVNSFGRGFYQNGNKLLTSTNIIEICGGLLRRHRGSITGSIFDNLITLSLDLALTNIRCMVAISSALESCHKLKNLQINNQVNSDYNDDTHDYNKNNFLPYPGVLFWQRRDPSQCTSHQLKSLCIKGYRSGEFEVEFVKHFILNGGVIEKIIIWFVDHCSWDQVVATKCLLSFPKLSPKLFIDLKPGPEFMRKDGGDFEKWLKSLI</sequence>
<dbReference type="InterPro" id="IPR001810">
    <property type="entry name" value="F-box_dom"/>
</dbReference>
<dbReference type="PANTHER" id="PTHR31900">
    <property type="entry name" value="F-BOX/RNI SUPERFAMILY PROTEIN-RELATED"/>
    <property type="match status" value="1"/>
</dbReference>